<evidence type="ECO:0000256" key="1">
    <source>
        <dbReference type="SAM" id="MobiDB-lite"/>
    </source>
</evidence>
<accession>A0A3L6QJQ8</accession>
<gene>
    <name evidence="2" type="ORF">C2845_PM12G12960</name>
</gene>
<sequence length="236" mass="24271">MADDDSTRRALLHHPRSVPAHDGLALLLLPTCGQGARAAARAPAVPGGPAPPCVRRLVRPPPPRRRLRPVAPPTRGQEGARGRPSAGRPRRGLPLPVRGGSCGRPNPPALLPTGARSRLGVPDRSACAAAPLCSWPRSSSTGACLHPCLKRPTSTASQLLKSDVQTGTATTISVPATSGHAEADAHKSPPATASSVVGAHGSHPGRCFVRPPPHMTYARCSPTAAESSACQSCQHA</sequence>
<organism evidence="2 3">
    <name type="scientific">Panicum miliaceum</name>
    <name type="common">Proso millet</name>
    <name type="synonym">Broomcorn millet</name>
    <dbReference type="NCBI Taxonomy" id="4540"/>
    <lineage>
        <taxon>Eukaryota</taxon>
        <taxon>Viridiplantae</taxon>
        <taxon>Streptophyta</taxon>
        <taxon>Embryophyta</taxon>
        <taxon>Tracheophyta</taxon>
        <taxon>Spermatophyta</taxon>
        <taxon>Magnoliopsida</taxon>
        <taxon>Liliopsida</taxon>
        <taxon>Poales</taxon>
        <taxon>Poaceae</taxon>
        <taxon>PACMAD clade</taxon>
        <taxon>Panicoideae</taxon>
        <taxon>Panicodae</taxon>
        <taxon>Paniceae</taxon>
        <taxon>Panicinae</taxon>
        <taxon>Panicum</taxon>
        <taxon>Panicum sect. Panicum</taxon>
    </lineage>
</organism>
<feature type="compositionally biased region" description="Basic residues" evidence="1">
    <location>
        <begin position="56"/>
        <end position="68"/>
    </location>
</feature>
<evidence type="ECO:0000313" key="3">
    <source>
        <dbReference type="Proteomes" id="UP000275267"/>
    </source>
</evidence>
<dbReference type="Proteomes" id="UP000275267">
    <property type="component" value="Unassembled WGS sequence"/>
</dbReference>
<comment type="caution">
    <text evidence="2">The sequence shown here is derived from an EMBL/GenBank/DDBJ whole genome shotgun (WGS) entry which is preliminary data.</text>
</comment>
<feature type="region of interest" description="Disordered" evidence="1">
    <location>
        <begin position="40"/>
        <end position="117"/>
    </location>
</feature>
<dbReference type="AlphaFoldDB" id="A0A3L6QJQ8"/>
<feature type="region of interest" description="Disordered" evidence="1">
    <location>
        <begin position="177"/>
        <end position="203"/>
    </location>
</feature>
<protein>
    <submittedName>
        <fullName evidence="2">Uncharacterized protein</fullName>
    </submittedName>
</protein>
<feature type="compositionally biased region" description="Low complexity" evidence="1">
    <location>
        <begin position="82"/>
        <end position="99"/>
    </location>
</feature>
<name>A0A3L6QJQ8_PANMI</name>
<dbReference type="EMBL" id="PQIB02000012">
    <property type="protein sequence ID" value="RLM80700.1"/>
    <property type="molecule type" value="Genomic_DNA"/>
</dbReference>
<reference evidence="3" key="1">
    <citation type="journal article" date="2019" name="Nat. Commun.">
        <title>The genome of broomcorn millet.</title>
        <authorList>
            <person name="Zou C."/>
            <person name="Miki D."/>
            <person name="Li D."/>
            <person name="Tang Q."/>
            <person name="Xiao L."/>
            <person name="Rajput S."/>
            <person name="Deng P."/>
            <person name="Jia W."/>
            <person name="Huang R."/>
            <person name="Zhang M."/>
            <person name="Sun Y."/>
            <person name="Hu J."/>
            <person name="Fu X."/>
            <person name="Schnable P.S."/>
            <person name="Li F."/>
            <person name="Zhang H."/>
            <person name="Feng B."/>
            <person name="Zhu X."/>
            <person name="Liu R."/>
            <person name="Schnable J.C."/>
            <person name="Zhu J.-K."/>
            <person name="Zhang H."/>
        </authorList>
    </citation>
    <scope>NUCLEOTIDE SEQUENCE [LARGE SCALE GENOMIC DNA]</scope>
</reference>
<evidence type="ECO:0000313" key="2">
    <source>
        <dbReference type="EMBL" id="RLM80700.1"/>
    </source>
</evidence>
<keyword evidence="3" id="KW-1185">Reference proteome</keyword>
<proteinExistence type="predicted"/>